<evidence type="ECO:0000313" key="7">
    <source>
        <dbReference type="Proteomes" id="UP000694406"/>
    </source>
</evidence>
<feature type="compositionally biased region" description="Basic and acidic residues" evidence="5">
    <location>
        <begin position="16"/>
        <end position="29"/>
    </location>
</feature>
<dbReference type="GO" id="GO:0005634">
    <property type="term" value="C:nucleus"/>
    <property type="evidence" value="ECO:0007669"/>
    <property type="project" value="UniProtKB-SubCell"/>
</dbReference>
<comment type="subcellular location">
    <subcellularLocation>
        <location evidence="1">Nucleus</location>
    </subcellularLocation>
</comment>
<protein>
    <submittedName>
        <fullName evidence="6">Nucleosome assembly protein 1 like 4</fullName>
    </submittedName>
</protein>
<feature type="region of interest" description="Disordered" evidence="5">
    <location>
        <begin position="340"/>
        <end position="376"/>
    </location>
</feature>
<organism evidence="6 7">
    <name type="scientific">Laticauda laticaudata</name>
    <name type="common">Blue-ringed sea krait</name>
    <name type="synonym">Blue-lipped sea krait</name>
    <dbReference type="NCBI Taxonomy" id="8630"/>
    <lineage>
        <taxon>Eukaryota</taxon>
        <taxon>Metazoa</taxon>
        <taxon>Chordata</taxon>
        <taxon>Craniata</taxon>
        <taxon>Vertebrata</taxon>
        <taxon>Euteleostomi</taxon>
        <taxon>Lepidosauria</taxon>
        <taxon>Squamata</taxon>
        <taxon>Bifurcata</taxon>
        <taxon>Unidentata</taxon>
        <taxon>Episquamata</taxon>
        <taxon>Toxicofera</taxon>
        <taxon>Serpentes</taxon>
        <taxon>Colubroidea</taxon>
        <taxon>Elapidae</taxon>
        <taxon>Laticaudinae</taxon>
        <taxon>Laticauda</taxon>
    </lineage>
</organism>
<dbReference type="SUPFAM" id="SSF143113">
    <property type="entry name" value="NAP-like"/>
    <property type="match status" value="1"/>
</dbReference>
<dbReference type="Gene3D" id="1.20.5.1500">
    <property type="match status" value="1"/>
</dbReference>
<evidence type="ECO:0000313" key="6">
    <source>
        <dbReference type="Ensembl" id="ENSLLTP00000025156.1"/>
    </source>
</evidence>
<name>A0A8C5T2F0_LATLA</name>
<keyword evidence="3" id="KW-0539">Nucleus</keyword>
<evidence type="ECO:0000256" key="4">
    <source>
        <dbReference type="RuleBase" id="RU003876"/>
    </source>
</evidence>
<dbReference type="AlphaFoldDB" id="A0A8C5T2F0"/>
<dbReference type="GO" id="GO:0031491">
    <property type="term" value="F:nucleosome binding"/>
    <property type="evidence" value="ECO:0007669"/>
    <property type="project" value="Ensembl"/>
</dbReference>
<evidence type="ECO:0000256" key="3">
    <source>
        <dbReference type="ARBA" id="ARBA00023242"/>
    </source>
</evidence>
<dbReference type="PANTHER" id="PTHR11875">
    <property type="entry name" value="TESTIS-SPECIFIC Y-ENCODED PROTEIN"/>
    <property type="match status" value="1"/>
</dbReference>
<proteinExistence type="inferred from homology"/>
<sequence length="376" mass="43022">MAENSRAEDATSDSVECAKGKGDKKEKLADQVMQNPQVLAALQDRLDNAPHTPSSYIETLPKAVKRRIDALKQLQVKCAHIEAKFYEEVHDLERKYAALYQPLFDKRRDFIIGNSEPTEAEAEWYSENEDEEKLAGDLKNKVVIEEKEAGATEETNPKGIPDFWFTIFRNVDMLSELVQEYDEPILKYLQDIKVKFSEPGQPMSFTLEFHFEPNDYFANSILTKTYKMKSEPDKTDPFSFEGPEIVDCEGCTIDWKKGKNVTVKTIKKKQKHKGRGTVRTITKQVPNDSFFNFFSPIKVSGDGESLDEDSECTLAIDFEVGHFFRERIVPRAVLYFTGEAIEDDDNFEEGEEGEEEELEGEEEGEEEEDAESEPKV</sequence>
<dbReference type="FunFam" id="3.30.1120.90:FF:000001">
    <property type="entry name" value="Nucleosome assembly protein 1-like 1"/>
    <property type="match status" value="1"/>
</dbReference>
<dbReference type="InterPro" id="IPR037231">
    <property type="entry name" value="NAP-like_sf"/>
</dbReference>
<feature type="region of interest" description="Disordered" evidence="5">
    <location>
        <begin position="1"/>
        <end position="32"/>
    </location>
</feature>
<dbReference type="Pfam" id="PF00956">
    <property type="entry name" value="NAP"/>
    <property type="match status" value="1"/>
</dbReference>
<reference evidence="6" key="1">
    <citation type="submission" date="2025-08" db="UniProtKB">
        <authorList>
            <consortium name="Ensembl"/>
        </authorList>
    </citation>
    <scope>IDENTIFICATION</scope>
</reference>
<evidence type="ECO:0000256" key="2">
    <source>
        <dbReference type="ARBA" id="ARBA00009947"/>
    </source>
</evidence>
<dbReference type="Proteomes" id="UP000694406">
    <property type="component" value="Unplaced"/>
</dbReference>
<dbReference type="GO" id="GO:0005737">
    <property type="term" value="C:cytoplasm"/>
    <property type="evidence" value="ECO:0007669"/>
    <property type="project" value="Ensembl"/>
</dbReference>
<evidence type="ECO:0000256" key="5">
    <source>
        <dbReference type="SAM" id="MobiDB-lite"/>
    </source>
</evidence>
<dbReference type="InterPro" id="IPR002164">
    <property type="entry name" value="NAP_family"/>
</dbReference>
<accession>A0A8C5T2F0</accession>
<dbReference type="Ensembl" id="ENSLLTT00000026062.1">
    <property type="protein sequence ID" value="ENSLLTP00000025156.1"/>
    <property type="gene ID" value="ENSLLTG00000018399.1"/>
</dbReference>
<keyword evidence="7" id="KW-1185">Reference proteome</keyword>
<dbReference type="Gene3D" id="3.30.1120.90">
    <property type="entry name" value="Nucleosome assembly protein"/>
    <property type="match status" value="1"/>
</dbReference>
<comment type="similarity">
    <text evidence="2 4">Belongs to the nucleosome assembly protein (NAP) family.</text>
</comment>
<dbReference type="GeneTree" id="ENSGT00940000153362"/>
<evidence type="ECO:0000256" key="1">
    <source>
        <dbReference type="ARBA" id="ARBA00004123"/>
    </source>
</evidence>
<dbReference type="FunFam" id="1.20.5.1500:FF:000001">
    <property type="entry name" value="Nucleosome assembly protein 1-like 1"/>
    <property type="match status" value="1"/>
</dbReference>
<gene>
    <name evidence="6" type="primary">NAP1L4</name>
</gene>
<reference evidence="6" key="2">
    <citation type="submission" date="2025-09" db="UniProtKB">
        <authorList>
            <consortium name="Ensembl"/>
        </authorList>
    </citation>
    <scope>IDENTIFICATION</scope>
</reference>
<dbReference type="GO" id="GO:0006334">
    <property type="term" value="P:nucleosome assembly"/>
    <property type="evidence" value="ECO:0007669"/>
    <property type="project" value="Ensembl"/>
</dbReference>